<dbReference type="RefSeq" id="WP_194027758.1">
    <property type="nucleotide sequence ID" value="NZ_JADEWZ010000002.1"/>
</dbReference>
<protein>
    <submittedName>
        <fullName evidence="1">Uncharacterized protein</fullName>
    </submittedName>
</protein>
<comment type="caution">
    <text evidence="1">The sequence shown here is derived from an EMBL/GenBank/DDBJ whole genome shotgun (WGS) entry which is preliminary data.</text>
</comment>
<name>A0A8J7AWG0_9CYAN</name>
<sequence>MNALLNPEFELNSAQELAEYLQSALTWGEIEALSGAYPQWKAEAWELLQPFDRDRVKLLKKWKDYPLAQNFPPYSIVQRLDEEEGMSGKVIDYWSAYGVEYVTFSVGEDIDWCRATHLQRAVAV</sequence>
<evidence type="ECO:0000313" key="2">
    <source>
        <dbReference type="Proteomes" id="UP000654482"/>
    </source>
</evidence>
<dbReference type="AlphaFoldDB" id="A0A8J7AWG0"/>
<proteinExistence type="predicted"/>
<keyword evidence="2" id="KW-1185">Reference proteome</keyword>
<dbReference type="EMBL" id="JADEWZ010000002">
    <property type="protein sequence ID" value="MBE9114672.1"/>
    <property type="molecule type" value="Genomic_DNA"/>
</dbReference>
<gene>
    <name evidence="1" type="ORF">IQ249_02060</name>
</gene>
<reference evidence="1" key="1">
    <citation type="submission" date="2020-10" db="EMBL/GenBank/DDBJ databases">
        <authorList>
            <person name="Castelo-Branco R."/>
            <person name="Eusebio N."/>
            <person name="Adriana R."/>
            <person name="Vieira A."/>
            <person name="Brugerolle De Fraissinette N."/>
            <person name="Rezende De Castro R."/>
            <person name="Schneider M.P."/>
            <person name="Vasconcelos V."/>
            <person name="Leao P.N."/>
        </authorList>
    </citation>
    <scope>NUCLEOTIDE SEQUENCE</scope>
    <source>
        <strain evidence="1">LEGE 07157</strain>
    </source>
</reference>
<dbReference type="Proteomes" id="UP000654482">
    <property type="component" value="Unassembled WGS sequence"/>
</dbReference>
<accession>A0A8J7AWG0</accession>
<organism evidence="1 2">
    <name type="scientific">Lusitaniella coriacea LEGE 07157</name>
    <dbReference type="NCBI Taxonomy" id="945747"/>
    <lineage>
        <taxon>Bacteria</taxon>
        <taxon>Bacillati</taxon>
        <taxon>Cyanobacteriota</taxon>
        <taxon>Cyanophyceae</taxon>
        <taxon>Spirulinales</taxon>
        <taxon>Lusitaniellaceae</taxon>
        <taxon>Lusitaniella</taxon>
    </lineage>
</organism>
<evidence type="ECO:0000313" key="1">
    <source>
        <dbReference type="EMBL" id="MBE9114672.1"/>
    </source>
</evidence>